<reference evidence="2 3" key="1">
    <citation type="submission" date="2018-12" db="EMBL/GenBank/DDBJ databases">
        <authorList>
            <person name="Sun L."/>
            <person name="Chen Z."/>
        </authorList>
    </citation>
    <scope>NUCLEOTIDE SEQUENCE [LARGE SCALE GENOMIC DNA]</scope>
    <source>
        <strain evidence="2 3">DSM 15890</strain>
    </source>
</reference>
<protein>
    <submittedName>
        <fullName evidence="2">Alpha/beta hydrolase</fullName>
    </submittedName>
</protein>
<feature type="domain" description="Serine aminopeptidase S33" evidence="1">
    <location>
        <begin position="26"/>
        <end position="144"/>
    </location>
</feature>
<proteinExistence type="predicted"/>
<organism evidence="2 3">
    <name type="scientific">Paenibacillus anaericanus</name>
    <dbReference type="NCBI Taxonomy" id="170367"/>
    <lineage>
        <taxon>Bacteria</taxon>
        <taxon>Bacillati</taxon>
        <taxon>Bacillota</taxon>
        <taxon>Bacilli</taxon>
        <taxon>Bacillales</taxon>
        <taxon>Paenibacillaceae</taxon>
        <taxon>Paenibacillus</taxon>
    </lineage>
</organism>
<evidence type="ECO:0000313" key="3">
    <source>
        <dbReference type="Proteomes" id="UP000279446"/>
    </source>
</evidence>
<comment type="caution">
    <text evidence="2">The sequence shown here is derived from an EMBL/GenBank/DDBJ whole genome shotgun (WGS) entry which is preliminary data.</text>
</comment>
<dbReference type="Pfam" id="PF12146">
    <property type="entry name" value="Hydrolase_4"/>
    <property type="match status" value="1"/>
</dbReference>
<dbReference type="InterPro" id="IPR022742">
    <property type="entry name" value="Hydrolase_4"/>
</dbReference>
<keyword evidence="2" id="KW-0378">Hydrolase</keyword>
<dbReference type="Proteomes" id="UP000279446">
    <property type="component" value="Unassembled WGS sequence"/>
</dbReference>
<keyword evidence="3" id="KW-1185">Reference proteome</keyword>
<sequence length="281" mass="31565">MASDFNIPLEEGVILHCTRFPAQSAPVGLIIIAHGYKGFKDWGMFPYVADQLSQTNEVITFNFSHNGIGEDPLEFTELEKFALNTYQRELSDLNALIDYLLKEEVLRNLPLYLLGHSRGAAVCLVHTLDHPDTVSGVISWNGITDLDLFTAQQKDEMRKNGRSFAQNGRTGQQMPLDVAILDDLEHHKERYDILERLTKVSFPIVLIQGTKDEVRFREGSSKLVELRPDIAWAQIDGGNHTFNTVHPFQGTTPQLEEAIQASISFIRDSLVAPNETGHPQP</sequence>
<dbReference type="AlphaFoldDB" id="A0A433YF86"/>
<name>A0A433YF86_9BACL</name>
<dbReference type="OrthoDB" id="9808543at2"/>
<dbReference type="RefSeq" id="WP_127190376.1">
    <property type="nucleotide sequence ID" value="NZ_RZNY01000001.1"/>
</dbReference>
<gene>
    <name evidence="2" type="ORF">EJP82_00765</name>
</gene>
<dbReference type="InterPro" id="IPR029058">
    <property type="entry name" value="AB_hydrolase_fold"/>
</dbReference>
<dbReference type="Gene3D" id="3.40.50.1820">
    <property type="entry name" value="alpha/beta hydrolase"/>
    <property type="match status" value="1"/>
</dbReference>
<evidence type="ECO:0000259" key="1">
    <source>
        <dbReference type="Pfam" id="PF12146"/>
    </source>
</evidence>
<evidence type="ECO:0000313" key="2">
    <source>
        <dbReference type="EMBL" id="RUT48513.1"/>
    </source>
</evidence>
<dbReference type="EMBL" id="RZNY01000001">
    <property type="protein sequence ID" value="RUT48513.1"/>
    <property type="molecule type" value="Genomic_DNA"/>
</dbReference>
<dbReference type="GO" id="GO:0016787">
    <property type="term" value="F:hydrolase activity"/>
    <property type="evidence" value="ECO:0007669"/>
    <property type="project" value="UniProtKB-KW"/>
</dbReference>
<accession>A0A433YF86</accession>
<dbReference type="SUPFAM" id="SSF53474">
    <property type="entry name" value="alpha/beta-Hydrolases"/>
    <property type="match status" value="1"/>
</dbReference>